<dbReference type="KEGG" id="cmah:C1I91_13415"/>
<protein>
    <submittedName>
        <fullName evidence="2">Uncharacterized protein</fullName>
    </submittedName>
</protein>
<dbReference type="EMBL" id="CP025746">
    <property type="protein sequence ID" value="QAA32551.1"/>
    <property type="molecule type" value="Genomic_DNA"/>
</dbReference>
<proteinExistence type="predicted"/>
<evidence type="ECO:0000313" key="3">
    <source>
        <dbReference type="Proteomes" id="UP000286268"/>
    </source>
</evidence>
<evidence type="ECO:0000313" key="2">
    <source>
        <dbReference type="EMBL" id="QAA32551.1"/>
    </source>
</evidence>
<dbReference type="RefSeq" id="WP_128213340.1">
    <property type="nucleotide sequence ID" value="NZ_CP025746.1"/>
</dbReference>
<keyword evidence="1" id="KW-0472">Membrane</keyword>
<dbReference type="Proteomes" id="UP000286268">
    <property type="component" value="Chromosome"/>
</dbReference>
<feature type="transmembrane region" description="Helical" evidence="1">
    <location>
        <begin position="52"/>
        <end position="78"/>
    </location>
</feature>
<organism evidence="2 3">
    <name type="scientific">Clostridium manihotivorum</name>
    <dbReference type="NCBI Taxonomy" id="2320868"/>
    <lineage>
        <taxon>Bacteria</taxon>
        <taxon>Bacillati</taxon>
        <taxon>Bacillota</taxon>
        <taxon>Clostridia</taxon>
        <taxon>Eubacteriales</taxon>
        <taxon>Clostridiaceae</taxon>
        <taxon>Clostridium</taxon>
    </lineage>
</organism>
<name>A0A3R5QTY7_9CLOT</name>
<reference evidence="2 3" key="1">
    <citation type="submission" date="2018-01" db="EMBL/GenBank/DDBJ databases">
        <title>Genome Sequencing and Assembly of Anaerobacter polyendosporus strain CT4.</title>
        <authorList>
            <person name="Tachaapaikoon C."/>
            <person name="Sutheeworapong S."/>
            <person name="Jenjaroenpun P."/>
            <person name="Wongsurawat T."/>
            <person name="Nookeaw I."/>
            <person name="Cheawchanlertfa P."/>
            <person name="Kosugi A."/>
            <person name="Cheevadhanarak S."/>
            <person name="Ratanakhanokchai K."/>
        </authorList>
    </citation>
    <scope>NUCLEOTIDE SEQUENCE [LARGE SCALE GENOMIC DNA]</scope>
    <source>
        <strain evidence="2 3">CT4</strain>
    </source>
</reference>
<dbReference type="AlphaFoldDB" id="A0A3R5QTY7"/>
<keyword evidence="3" id="KW-1185">Reference proteome</keyword>
<gene>
    <name evidence="2" type="ORF">C1I91_13415</name>
</gene>
<accession>A0A3R5QTY7</accession>
<keyword evidence="1" id="KW-0812">Transmembrane</keyword>
<evidence type="ECO:0000256" key="1">
    <source>
        <dbReference type="SAM" id="Phobius"/>
    </source>
</evidence>
<keyword evidence="1" id="KW-1133">Transmembrane helix</keyword>
<feature type="transmembrane region" description="Helical" evidence="1">
    <location>
        <begin position="21"/>
        <end position="40"/>
    </location>
</feature>
<sequence>MNKDTRNKEDIKLNGYFRINLGVVIILASPLLGVLLEYIINLVVGELVSNDIANIVLLATSILSVLTVGILEVVIGIVEKLKHDINKK</sequence>